<feature type="region of interest" description="Disordered" evidence="1">
    <location>
        <begin position="842"/>
        <end position="873"/>
    </location>
</feature>
<reference evidence="2" key="1">
    <citation type="submission" date="2020-05" db="EMBL/GenBank/DDBJ databases">
        <title>Mycena genomes resolve the evolution of fungal bioluminescence.</title>
        <authorList>
            <person name="Tsai I.J."/>
        </authorList>
    </citation>
    <scope>NUCLEOTIDE SEQUENCE</scope>
    <source>
        <strain evidence="2">171206Taipei</strain>
    </source>
</reference>
<comment type="caution">
    <text evidence="2">The sequence shown here is derived from an EMBL/GenBank/DDBJ whole genome shotgun (WGS) entry which is preliminary data.</text>
</comment>
<accession>A0A8H6SGS4</accession>
<feature type="region of interest" description="Disordered" evidence="1">
    <location>
        <begin position="892"/>
        <end position="937"/>
    </location>
</feature>
<dbReference type="PROSITE" id="PS51257">
    <property type="entry name" value="PROKAR_LIPOPROTEIN"/>
    <property type="match status" value="1"/>
</dbReference>
<dbReference type="RefSeq" id="XP_037218666.1">
    <property type="nucleotide sequence ID" value="XM_037365424.1"/>
</dbReference>
<dbReference type="OrthoDB" id="2393824at2759"/>
<proteinExistence type="predicted"/>
<evidence type="ECO:0000256" key="1">
    <source>
        <dbReference type="SAM" id="MobiDB-lite"/>
    </source>
</evidence>
<organism evidence="2 3">
    <name type="scientific">Mycena indigotica</name>
    <dbReference type="NCBI Taxonomy" id="2126181"/>
    <lineage>
        <taxon>Eukaryota</taxon>
        <taxon>Fungi</taxon>
        <taxon>Dikarya</taxon>
        <taxon>Basidiomycota</taxon>
        <taxon>Agaricomycotina</taxon>
        <taxon>Agaricomycetes</taxon>
        <taxon>Agaricomycetidae</taxon>
        <taxon>Agaricales</taxon>
        <taxon>Marasmiineae</taxon>
        <taxon>Mycenaceae</taxon>
        <taxon>Mycena</taxon>
    </lineage>
</organism>
<name>A0A8H6SGS4_9AGAR</name>
<keyword evidence="3" id="KW-1185">Reference proteome</keyword>
<evidence type="ECO:0000313" key="2">
    <source>
        <dbReference type="EMBL" id="KAF7299278.1"/>
    </source>
</evidence>
<dbReference type="Proteomes" id="UP000636479">
    <property type="component" value="Unassembled WGS sequence"/>
</dbReference>
<sequence>MATLKSYPITSMKDAVPVLSTLLSMACVKAGRHVNEELLSDSVCERVLVTHTQLYQLLKADSCIYSQVMDSVSFPPLVSVPVLEDLHELRDYIEWASSSDEIFKPWMPKSWDFSPTYSDADVTRHFESLDLRKTPNTDNLCIILYNLGKFKQHTALHERLGRLFSPCDKFFVNSSGTGKTRLCFEGLCSNWGFYFTFAVGRTRLGSHDWQLAIQKHCAFGKGFNNTQLDDRQRQEQNSTLALRCFGPILLARLLVFQIFLEMASAGTLTEEHKARWLQIQLAPHAFTYGGMDTFGSLSDLLVTNDAPYLQSNIDDALRKIRKVIGPDEPLFIVLDEAQIASSTLRDSFGDGKPLLWEIIRGWKVLTRDTCKFICVGTDFPPPILLESFELTSETGCFDDPDTHETYITQFLPPKFRDSASGRFLVARLWRWCRGRYRLTDEFLSMLLSEGLQYPHSCLSHFIHNSTRLAPLDALKRHFEEDLPRNFVWVSSIIKVTDFSKLSPDHKDLLLNILYRYMSTHEGLRLNTGEYTELVTKERHARFTDNECLQVALDEPLFLVRAARQLFPFPIKAYSRDRPHHFPSTFITSLRLNLPPTRQSLAYCLAFYITQVFGEARPLLDIVDFPHVVPPWARQTARLVRLYLDEQGELQHQLVLPDAYESLTPLATATATLNETTKWINHEYGTTFCIPSSPNIDLLYALQLSDKSFIWIAVRLFATDEPVMPDTLRHAISLLDIDSIFAETPADMVTSRRASDGLGSLPGVRQRPCVLRTISGFPIEVDLQASVDKRSRDAVALSLTKLRLRETQVMQEDFFAAMVNGVIAGTKRKSRWDDGSMHVERKRAKKLIRETKPPRQDDDGISDHSETMVSDPGYGWDVRPEEFWEEEVRLESAIGAVEAPPSPRKTRKQKPQPFKPKPEVKKGNRWGKPPGTRKKPRQ</sequence>
<evidence type="ECO:0000313" key="3">
    <source>
        <dbReference type="Proteomes" id="UP000636479"/>
    </source>
</evidence>
<gene>
    <name evidence="2" type="ORF">MIND_00876700</name>
</gene>
<dbReference type="GeneID" id="59347940"/>
<dbReference type="EMBL" id="JACAZF010000007">
    <property type="protein sequence ID" value="KAF7299278.1"/>
    <property type="molecule type" value="Genomic_DNA"/>
</dbReference>
<dbReference type="AlphaFoldDB" id="A0A8H6SGS4"/>
<protein>
    <submittedName>
        <fullName evidence="2">Uncharacterized protein</fullName>
    </submittedName>
</protein>
<feature type="compositionally biased region" description="Basic and acidic residues" evidence="1">
    <location>
        <begin position="846"/>
        <end position="865"/>
    </location>
</feature>